<dbReference type="Proteomes" id="UP000789739">
    <property type="component" value="Unassembled WGS sequence"/>
</dbReference>
<proteinExistence type="predicted"/>
<comment type="caution">
    <text evidence="2">The sequence shown here is derived from an EMBL/GenBank/DDBJ whole genome shotgun (WGS) entry which is preliminary data.</text>
</comment>
<evidence type="ECO:0000256" key="1">
    <source>
        <dbReference type="SAM" id="MobiDB-lite"/>
    </source>
</evidence>
<sequence>MSISFEYHSPSSKTFDVLVEVVRNKDKKKGSVESQIAALHKSMQKLPSAPAEVKAEKTTKGKDTTETNQKLMILHARPLNEKEEKRRVVLTKTVVKK</sequence>
<dbReference type="AlphaFoldDB" id="A0A9N9FWD1"/>
<reference evidence="2" key="1">
    <citation type="submission" date="2021-06" db="EMBL/GenBank/DDBJ databases">
        <authorList>
            <person name="Kallberg Y."/>
            <person name="Tangrot J."/>
            <person name="Rosling A."/>
        </authorList>
    </citation>
    <scope>NUCLEOTIDE SEQUENCE</scope>
    <source>
        <strain evidence="2">BR232B</strain>
    </source>
</reference>
<evidence type="ECO:0000313" key="3">
    <source>
        <dbReference type="Proteomes" id="UP000789739"/>
    </source>
</evidence>
<dbReference type="EMBL" id="CAJVPI010000708">
    <property type="protein sequence ID" value="CAG8564705.1"/>
    <property type="molecule type" value="Genomic_DNA"/>
</dbReference>
<accession>A0A9N9FWD1</accession>
<protein>
    <submittedName>
        <fullName evidence="2">5732_t:CDS:1</fullName>
    </submittedName>
</protein>
<evidence type="ECO:0000313" key="2">
    <source>
        <dbReference type="EMBL" id="CAG8564705.1"/>
    </source>
</evidence>
<feature type="region of interest" description="Disordered" evidence="1">
    <location>
        <begin position="41"/>
        <end position="66"/>
    </location>
</feature>
<gene>
    <name evidence="2" type="ORF">PBRASI_LOCUS5778</name>
</gene>
<keyword evidence="3" id="KW-1185">Reference proteome</keyword>
<feature type="compositionally biased region" description="Basic and acidic residues" evidence="1">
    <location>
        <begin position="53"/>
        <end position="65"/>
    </location>
</feature>
<name>A0A9N9FWD1_9GLOM</name>
<organism evidence="2 3">
    <name type="scientific">Paraglomus brasilianum</name>
    <dbReference type="NCBI Taxonomy" id="144538"/>
    <lineage>
        <taxon>Eukaryota</taxon>
        <taxon>Fungi</taxon>
        <taxon>Fungi incertae sedis</taxon>
        <taxon>Mucoromycota</taxon>
        <taxon>Glomeromycotina</taxon>
        <taxon>Glomeromycetes</taxon>
        <taxon>Paraglomerales</taxon>
        <taxon>Paraglomeraceae</taxon>
        <taxon>Paraglomus</taxon>
    </lineage>
</organism>